<dbReference type="GeneID" id="25405853"/>
<protein>
    <submittedName>
        <fullName evidence="2">Membrane-bound oxidoreductase, NuoJ subunit</fullName>
        <ecNumber evidence="2">1.6.5.3</ecNumber>
    </submittedName>
</protein>
<reference evidence="3" key="1">
    <citation type="book" date="2010" name="EXTREMOPHILES" publisher="0:0-0">
        <title>Complete genome sequences of ten hyperthermophilic archaea reveal their metabolic capabilities and possible ecological roles.</title>
        <editorList>
            <person name="?"/>
        </editorList>
        <authorList>
            <person name="Ravin N.V."/>
            <person name="Mardanov A.V."/>
            <person name="Bonch-Osmolovskaya E.A."/>
            <person name="Skryabin K.G."/>
        </authorList>
    </citation>
    <scope>NUCLEOTIDE SEQUENCE [LARGE SCALE GENOMIC DNA]</scope>
    <source>
        <strain evidence="3">1505</strain>
    </source>
</reference>
<keyword evidence="2" id="KW-0560">Oxidoreductase</keyword>
<dbReference type="AlphaFoldDB" id="A0A3G1A7Z2"/>
<feature type="transmembrane region" description="Helical" evidence="1">
    <location>
        <begin position="6"/>
        <end position="26"/>
    </location>
</feature>
<sequence>MSLPEFSLVYVLAAGTVAVIAAILSVKAREDFYSAILLGIVGLAIASLIALLGFPYVGIFQALVYVGATVMFVIMGVVFIGRGMVSEKKMILPAVLVAVLVFFSVLQILVAPLTPQVTTVNTALSLEGLLKVFSENLLAFFYLSLALLALLLAGISIARGETNE</sequence>
<dbReference type="InterPro" id="IPR042106">
    <property type="entry name" value="Nuo/plastoQ_OxRdtase_6_NuoJ"/>
</dbReference>
<evidence type="ECO:0000313" key="3">
    <source>
        <dbReference type="Proteomes" id="UP000266720"/>
    </source>
</evidence>
<evidence type="ECO:0000313" key="2">
    <source>
        <dbReference type="EMBL" id="AJB41467.1"/>
    </source>
</evidence>
<dbReference type="GO" id="GO:0008137">
    <property type="term" value="F:NADH dehydrogenase (ubiquinone) activity"/>
    <property type="evidence" value="ECO:0007669"/>
    <property type="project" value="InterPro"/>
</dbReference>
<keyword evidence="1" id="KW-0812">Transmembrane</keyword>
<name>A0A3G1A7Z2_9CREN</name>
<dbReference type="STRING" id="697581.TCARB_0395"/>
<feature type="transmembrane region" description="Helical" evidence="1">
    <location>
        <begin position="33"/>
        <end position="56"/>
    </location>
</feature>
<proteinExistence type="predicted"/>
<evidence type="ECO:0000256" key="1">
    <source>
        <dbReference type="SAM" id="Phobius"/>
    </source>
</evidence>
<keyword evidence="1" id="KW-0472">Membrane</keyword>
<dbReference type="GO" id="GO:0016491">
    <property type="term" value="F:oxidoreductase activity"/>
    <property type="evidence" value="ECO:0007669"/>
    <property type="project" value="UniProtKB-KW"/>
</dbReference>
<gene>
    <name evidence="2" type="ORF">TCARB_0395</name>
</gene>
<feature type="transmembrane region" description="Helical" evidence="1">
    <location>
        <begin position="137"/>
        <end position="158"/>
    </location>
</feature>
<dbReference type="RefSeq" id="WP_052886560.1">
    <property type="nucleotide sequence ID" value="NZ_CP007493.1"/>
</dbReference>
<dbReference type="Gene3D" id="1.20.120.1200">
    <property type="entry name" value="NADH-ubiquinone/plastoquinone oxidoreductase chain 6, subunit NuoJ"/>
    <property type="match status" value="1"/>
</dbReference>
<dbReference type="KEGG" id="tcb:TCARB_0395"/>
<dbReference type="Proteomes" id="UP000266720">
    <property type="component" value="Chromosome"/>
</dbReference>
<dbReference type="EC" id="1.6.5.3" evidence="2"/>
<feature type="transmembrane region" description="Helical" evidence="1">
    <location>
        <begin position="92"/>
        <end position="117"/>
    </location>
</feature>
<dbReference type="Pfam" id="PF00499">
    <property type="entry name" value="Oxidored_q3"/>
    <property type="match status" value="1"/>
</dbReference>
<accession>A0A3G1A7Z2</accession>
<organism evidence="2 3">
    <name type="scientific">Thermofilum adornatum 1505</name>
    <dbReference type="NCBI Taxonomy" id="697581"/>
    <lineage>
        <taxon>Archaea</taxon>
        <taxon>Thermoproteota</taxon>
        <taxon>Thermoprotei</taxon>
        <taxon>Thermofilales</taxon>
        <taxon>Thermofilaceae</taxon>
        <taxon>Thermofilum</taxon>
    </lineage>
</organism>
<dbReference type="EMBL" id="CP007493">
    <property type="protein sequence ID" value="AJB41467.1"/>
    <property type="molecule type" value="Genomic_DNA"/>
</dbReference>
<keyword evidence="1" id="KW-1133">Transmembrane helix</keyword>
<feature type="transmembrane region" description="Helical" evidence="1">
    <location>
        <begin position="62"/>
        <end position="80"/>
    </location>
</feature>
<dbReference type="InterPro" id="IPR001457">
    <property type="entry name" value="NADH_UbQ/plastoQ_OxRdtase_su6"/>
</dbReference>